<reference evidence="2" key="1">
    <citation type="submission" date="2016-04" db="EMBL/GenBank/DDBJ databases">
        <authorList>
            <person name="Chen L."/>
            <person name="Zhuang W."/>
            <person name="Wang G."/>
        </authorList>
    </citation>
    <scope>NUCLEOTIDE SEQUENCE [LARGE SCALE GENOMIC DNA]</scope>
    <source>
        <strain evidence="2">17621</strain>
    </source>
</reference>
<dbReference type="EMBL" id="LVXG01000012">
    <property type="protein sequence ID" value="OQP50695.1"/>
    <property type="molecule type" value="Genomic_DNA"/>
</dbReference>
<dbReference type="Proteomes" id="UP000192610">
    <property type="component" value="Unassembled WGS sequence"/>
</dbReference>
<dbReference type="AlphaFoldDB" id="A0A1V9EXM7"/>
<organism evidence="1 2">
    <name type="scientific">Niastella yeongjuensis</name>
    <dbReference type="NCBI Taxonomy" id="354355"/>
    <lineage>
        <taxon>Bacteria</taxon>
        <taxon>Pseudomonadati</taxon>
        <taxon>Bacteroidota</taxon>
        <taxon>Chitinophagia</taxon>
        <taxon>Chitinophagales</taxon>
        <taxon>Chitinophagaceae</taxon>
        <taxon>Niastella</taxon>
    </lineage>
</organism>
<name>A0A1V9EXM7_9BACT</name>
<protein>
    <submittedName>
        <fullName evidence="1">Uncharacterized protein</fullName>
    </submittedName>
</protein>
<proteinExistence type="predicted"/>
<evidence type="ECO:0000313" key="1">
    <source>
        <dbReference type="EMBL" id="OQP50695.1"/>
    </source>
</evidence>
<accession>A0A1V9EXM7</accession>
<dbReference type="RefSeq" id="WP_081199027.1">
    <property type="nucleotide sequence ID" value="NZ_FOCZ01000001.1"/>
</dbReference>
<sequence length="105" mass="12598">MRSCNNHPLWHNQPLRLTDEERNNPFLVFQDFFESFHLNDVREQLWNWLIEVVSSPNSISSEPLERSNHFYLYEKIEAVIEACYIIRNQEPPQLQNEEEISVVPV</sequence>
<dbReference type="OrthoDB" id="672926at2"/>
<keyword evidence="2" id="KW-1185">Reference proteome</keyword>
<comment type="caution">
    <text evidence="1">The sequence shown here is derived from an EMBL/GenBank/DDBJ whole genome shotgun (WGS) entry which is preliminary data.</text>
</comment>
<evidence type="ECO:0000313" key="2">
    <source>
        <dbReference type="Proteomes" id="UP000192610"/>
    </source>
</evidence>
<dbReference type="STRING" id="354355.SAMN05660816_00481"/>
<gene>
    <name evidence="1" type="ORF">A4H97_02315</name>
</gene>